<feature type="region of interest" description="Disordered" evidence="11">
    <location>
        <begin position="377"/>
        <end position="473"/>
    </location>
</feature>
<keyword evidence="3 8" id="KW-0963">Cytoplasm</keyword>
<protein>
    <recommendedName>
        <fullName evidence="2 8">Hepatocyte growth factor-regulated tyrosine kinase substrate</fullName>
    </recommendedName>
</protein>
<keyword evidence="8" id="KW-0472">Membrane</keyword>
<dbReference type="Pfam" id="PF00790">
    <property type="entry name" value="VHS"/>
    <property type="match status" value="1"/>
</dbReference>
<dbReference type="Pfam" id="PF12210">
    <property type="entry name" value="Hrs_helical"/>
    <property type="match status" value="1"/>
</dbReference>
<evidence type="ECO:0000256" key="1">
    <source>
        <dbReference type="ARBA" id="ARBA00004469"/>
    </source>
</evidence>
<keyword evidence="5" id="KW-0479">Metal-binding</keyword>
<name>A0AA41T7X1_SCICA</name>
<feature type="compositionally biased region" description="Low complexity" evidence="11">
    <location>
        <begin position="123"/>
        <end position="142"/>
    </location>
</feature>
<evidence type="ECO:0000256" key="4">
    <source>
        <dbReference type="ARBA" id="ARBA00022553"/>
    </source>
</evidence>
<keyword evidence="7" id="KW-0862">Zinc</keyword>
<evidence type="ECO:0000256" key="10">
    <source>
        <dbReference type="SAM" id="Coils"/>
    </source>
</evidence>
<dbReference type="AlphaFoldDB" id="A0AA41T7X1"/>
<evidence type="ECO:0000313" key="15">
    <source>
        <dbReference type="Proteomes" id="UP001166674"/>
    </source>
</evidence>
<dbReference type="InterPro" id="IPR000306">
    <property type="entry name" value="Znf_FYVE"/>
</dbReference>
<dbReference type="SMART" id="SM00288">
    <property type="entry name" value="VHS"/>
    <property type="match status" value="1"/>
</dbReference>
<dbReference type="Gene3D" id="3.30.40.10">
    <property type="entry name" value="Zinc/RING finger domain, C3HC4 (zinc finger)"/>
    <property type="match status" value="1"/>
</dbReference>
<dbReference type="SUPFAM" id="SSF57903">
    <property type="entry name" value="FYVE/PHD zinc finger"/>
    <property type="match status" value="1"/>
</dbReference>
<dbReference type="PIRSF" id="PIRSF036956">
    <property type="entry name" value="Hrs_Vps27"/>
    <property type="match status" value="1"/>
</dbReference>
<dbReference type="PANTHER" id="PTHR46275">
    <property type="entry name" value="HEPATOCYTE GROWTH FACTOR-REGULATED TYROSINE KINASE SUBSTRATE"/>
    <property type="match status" value="1"/>
</dbReference>
<feature type="region of interest" description="Disordered" evidence="11">
    <location>
        <begin position="866"/>
        <end position="925"/>
    </location>
</feature>
<dbReference type="Gene3D" id="1.20.5.1940">
    <property type="match status" value="1"/>
</dbReference>
<sequence>MSVRLVPTCGKNHHTVTQALSCVNARTAVRQLYPAGPKQDQLPSREKAFPGGEGDDGPSGGGGERARHGTGPETLRSVLWGVPLPGRPEGSGWPPFRCSRLRASGVAGRVPGRQRARRRESGRGAWLGSPSASAGQSGPSLSHRGGDGARPHAGPPTECRPEGGARDKATSQLLLETDWESILQICDLIRQGDTQAKYAVNSIKKKVNDKNPHVALYALEVMESVVKNCGQTVHDEVANKQTMEELKELLKRQVEVNVRNKILYLIQAWAHAFRNEPKYKVVQDTYQIMKVEGHVFPEFKESDAMFAAERAPDWVDAEECHRCRVQFGVVTRKHHCRACGQIFCGKCSSKYSTIPKFGIEKEVRVCEPCYEQLNKKAEGKATSTTELPPEYLTSPLSQQSQLPPKRDETALQEEEELQLALALSQSEAEEKERLRQKSTYTAHPKAEPTPLASSAPPAGSLYSSPVNSSAPLAEDIDPELARYLNRNYWEKKQEEARKSPTPSAPVPLTEPATQPGEGHAASASVVEAPLPETDSQPITPSGGPFGEQYHNGGSEESHEQFLKALQNAVTTFVNRMKSNHVRGRSITNDSAVLSLFQSLTSMHPQLLELLNQLDERRLYYEGLQDKLAQIRDARGALSALREEHREKLRRAAEEAERQRQIQLAQKLEIMRQKKQEYLEVQRQLAIQRLQEQEKERQMRLEQQKQTVQMRAQMPAFPLPYAQAPGGVLYQPSGPTSFPGTFSPAGSVEGSPMHSVYMSQAAPAASPYPSMPGTTADPSMVSAYMYPAGAPGTQAAPQAQAGPTASPAYSSYQPTPTPAYQNVASQAPQSLPAISQPPQPGTMGYMGSQSVSMGYQPYNMQNLMTTLPSQDASLPPQQPYMTGQQPVYQQMAPSGGPPQQQPPVAQQPPAQGPPAQGSEAQLISFD</sequence>
<dbReference type="InterPro" id="IPR003903">
    <property type="entry name" value="UIM_dom"/>
</dbReference>
<evidence type="ECO:0000313" key="14">
    <source>
        <dbReference type="EMBL" id="MBZ3888301.1"/>
    </source>
</evidence>
<dbReference type="Gene3D" id="1.25.40.90">
    <property type="match status" value="1"/>
</dbReference>
<keyword evidence="4" id="KW-0597">Phosphoprotein</keyword>
<dbReference type="InterPro" id="IPR017073">
    <property type="entry name" value="HGS/VPS27"/>
</dbReference>
<keyword evidence="15" id="KW-1185">Reference proteome</keyword>
<dbReference type="EMBL" id="JAATJV010422048">
    <property type="protein sequence ID" value="MBZ3888301.1"/>
    <property type="molecule type" value="Genomic_DNA"/>
</dbReference>
<evidence type="ECO:0000256" key="9">
    <source>
        <dbReference type="PROSITE-ProRule" id="PRU00091"/>
    </source>
</evidence>
<dbReference type="GO" id="GO:0015031">
    <property type="term" value="P:protein transport"/>
    <property type="evidence" value="ECO:0007669"/>
    <property type="project" value="UniProtKB-KW"/>
</dbReference>
<feature type="region of interest" description="Disordered" evidence="11">
    <location>
        <begin position="33"/>
        <end position="166"/>
    </location>
</feature>
<evidence type="ECO:0000256" key="5">
    <source>
        <dbReference type="ARBA" id="ARBA00022723"/>
    </source>
</evidence>
<dbReference type="GO" id="GO:0032585">
    <property type="term" value="C:multivesicular body membrane"/>
    <property type="evidence" value="ECO:0007669"/>
    <property type="project" value="UniProtKB-SubCell"/>
</dbReference>
<dbReference type="GO" id="GO:0032456">
    <property type="term" value="P:endocytic recycling"/>
    <property type="evidence" value="ECO:0007669"/>
    <property type="project" value="TreeGrafter"/>
</dbReference>
<dbReference type="Pfam" id="PF01363">
    <property type="entry name" value="FYVE"/>
    <property type="match status" value="1"/>
</dbReference>
<keyword evidence="14" id="KW-0808">Transferase</keyword>
<keyword evidence="6 9" id="KW-0863">Zinc-finger</keyword>
<dbReference type="CDD" id="cd21387">
    <property type="entry name" value="GAT_Hrs"/>
    <property type="match status" value="1"/>
</dbReference>
<feature type="region of interest" description="Disordered" evidence="11">
    <location>
        <begin position="791"/>
        <end position="813"/>
    </location>
</feature>
<feature type="region of interest" description="Disordered" evidence="11">
    <location>
        <begin position="492"/>
        <end position="559"/>
    </location>
</feature>
<dbReference type="GO" id="GO:0016301">
    <property type="term" value="F:kinase activity"/>
    <property type="evidence" value="ECO:0007669"/>
    <property type="project" value="UniProtKB-KW"/>
</dbReference>
<keyword evidence="14" id="KW-0418">Kinase</keyword>
<feature type="compositionally biased region" description="Low complexity" evidence="11">
    <location>
        <begin position="791"/>
        <end position="807"/>
    </location>
</feature>
<dbReference type="GO" id="GO:0008270">
    <property type="term" value="F:zinc ion binding"/>
    <property type="evidence" value="ECO:0007669"/>
    <property type="project" value="UniProtKB-KW"/>
</dbReference>
<dbReference type="SUPFAM" id="SSF48464">
    <property type="entry name" value="ENTH/VHS domain"/>
    <property type="match status" value="1"/>
</dbReference>
<evidence type="ECO:0000256" key="11">
    <source>
        <dbReference type="SAM" id="MobiDB-lite"/>
    </source>
</evidence>
<keyword evidence="8" id="KW-0653">Protein transport</keyword>
<organism evidence="14 15">
    <name type="scientific">Sciurus carolinensis</name>
    <name type="common">Eastern gray squirrel</name>
    <dbReference type="NCBI Taxonomy" id="30640"/>
    <lineage>
        <taxon>Eukaryota</taxon>
        <taxon>Metazoa</taxon>
        <taxon>Chordata</taxon>
        <taxon>Craniata</taxon>
        <taxon>Vertebrata</taxon>
        <taxon>Euteleostomi</taxon>
        <taxon>Mammalia</taxon>
        <taxon>Eutheria</taxon>
        <taxon>Euarchontoglires</taxon>
        <taxon>Glires</taxon>
        <taxon>Rodentia</taxon>
        <taxon>Sciuromorpha</taxon>
        <taxon>Sciuridae</taxon>
        <taxon>Sciurinae</taxon>
        <taxon>Sciurini</taxon>
        <taxon>Sciurus</taxon>
    </lineage>
</organism>
<dbReference type="InterPro" id="IPR008942">
    <property type="entry name" value="ENTH_VHS"/>
</dbReference>
<dbReference type="GO" id="GO:0043130">
    <property type="term" value="F:ubiquitin binding"/>
    <property type="evidence" value="ECO:0007669"/>
    <property type="project" value="InterPro"/>
</dbReference>
<evidence type="ECO:0000256" key="2">
    <source>
        <dbReference type="ARBA" id="ARBA00015450"/>
    </source>
</evidence>
<dbReference type="CDD" id="cd03569">
    <property type="entry name" value="VHS_Hrs"/>
    <property type="match status" value="1"/>
</dbReference>
<dbReference type="FunFam" id="1.25.40.90:FF:000014">
    <property type="entry name" value="Hepatocyte growth factor-regulated tyrosine kinase substrate"/>
    <property type="match status" value="1"/>
</dbReference>
<feature type="domain" description="VHS" evidence="13">
    <location>
        <begin position="169"/>
        <end position="297"/>
    </location>
</feature>
<dbReference type="PROSITE" id="PS50178">
    <property type="entry name" value="ZF_FYVE"/>
    <property type="match status" value="1"/>
</dbReference>
<keyword evidence="8" id="KW-0813">Transport</keyword>
<dbReference type="FunFam" id="1.20.5.1940:FF:000003">
    <property type="entry name" value="Hepatocyte growth factor-regulated tyrosine kinase substrate"/>
    <property type="match status" value="1"/>
</dbReference>
<dbReference type="PROSITE" id="PS50179">
    <property type="entry name" value="VHS"/>
    <property type="match status" value="1"/>
</dbReference>
<dbReference type="CDD" id="cd15720">
    <property type="entry name" value="FYVE_Hrs"/>
    <property type="match status" value="1"/>
</dbReference>
<dbReference type="PANTHER" id="PTHR46275:SF1">
    <property type="entry name" value="HEPATOCYTE GROWTH FACTOR-REGULATED TYROSINE KINASE SUBSTRATE"/>
    <property type="match status" value="1"/>
</dbReference>
<feature type="coiled-coil region" evidence="10">
    <location>
        <begin position="623"/>
        <end position="706"/>
    </location>
</feature>
<evidence type="ECO:0000259" key="12">
    <source>
        <dbReference type="PROSITE" id="PS50178"/>
    </source>
</evidence>
<evidence type="ECO:0000256" key="6">
    <source>
        <dbReference type="ARBA" id="ARBA00022771"/>
    </source>
</evidence>
<evidence type="ECO:0000256" key="3">
    <source>
        <dbReference type="ARBA" id="ARBA00022490"/>
    </source>
</evidence>
<dbReference type="PROSITE" id="PS50330">
    <property type="entry name" value="UIM"/>
    <property type="match status" value="1"/>
</dbReference>
<comment type="subcellular location">
    <subcellularLocation>
        <location evidence="8">Cytoplasm</location>
    </subcellularLocation>
    <subcellularLocation>
        <location evidence="1 8">Early endosome membrane</location>
        <topology evidence="1 8">Peripheral membrane protein</topology>
        <orientation evidence="1 8">Cytoplasmic side</orientation>
    </subcellularLocation>
    <subcellularLocation>
        <location evidence="8">Endosome</location>
        <location evidence="8">Multivesicular body membrane</location>
        <topology evidence="8">Peripheral membrane protein</topology>
    </subcellularLocation>
</comment>
<evidence type="ECO:0000256" key="8">
    <source>
        <dbReference type="PIRNR" id="PIRNR036956"/>
    </source>
</evidence>
<dbReference type="InterPro" id="IPR011011">
    <property type="entry name" value="Znf_FYVE_PHD"/>
</dbReference>
<dbReference type="GO" id="GO:0019904">
    <property type="term" value="F:protein domain specific binding"/>
    <property type="evidence" value="ECO:0007669"/>
    <property type="project" value="UniProtKB-UniRule"/>
</dbReference>
<proteinExistence type="predicted"/>
<dbReference type="InterPro" id="IPR013083">
    <property type="entry name" value="Znf_RING/FYVE/PHD"/>
</dbReference>
<dbReference type="GO" id="GO:0031623">
    <property type="term" value="P:receptor internalization"/>
    <property type="evidence" value="ECO:0007669"/>
    <property type="project" value="TreeGrafter"/>
</dbReference>
<feature type="domain" description="FYVE-type" evidence="12">
    <location>
        <begin position="314"/>
        <end position="374"/>
    </location>
</feature>
<dbReference type="SMART" id="SM00064">
    <property type="entry name" value="FYVE"/>
    <property type="match status" value="1"/>
</dbReference>
<keyword evidence="10" id="KW-0175">Coiled coil</keyword>
<comment type="function">
    <text evidence="8">Involved in intracellular signal transduction mediated by cytokines and growth factors. When associated with STAM, it suppresses DNA signaling upon stimulation by IL-2 and GM-CSF. Could be a direct effector of PI3-kinase in vesicular pathway via early endosomes and may regulate trafficking to early and late endosomes by recruiting clathrin. May concentrate ubiquitinated receptors within clathrin-coated regions. Involved in down-regulation of receptor tyrosine kinase via multivesicular body (MVBs) when complexed with STAM (ESCRT-0 complex). The ESCRT-0 complex binds ubiquitin and acts as sorting machinery that recognizes ubiquitinated receptors and transfers them to further sequential lysosomal sorting/trafficking processes. May contribute to the efficient recruitment of SMADs to the activin receptor complex. Involved in receptor recycling via its association with the CART complex, a multiprotein complex required for efficient transferrin receptor recycling but not for EGFR degradation.</text>
</comment>
<accession>A0AA41T7X1</accession>
<feature type="compositionally biased region" description="Polar residues" evidence="11">
    <location>
        <begin position="461"/>
        <end position="470"/>
    </location>
</feature>
<dbReference type="InterPro" id="IPR024641">
    <property type="entry name" value="HRS_helical"/>
</dbReference>
<dbReference type="GO" id="GO:0035091">
    <property type="term" value="F:phosphatidylinositol binding"/>
    <property type="evidence" value="ECO:0007669"/>
    <property type="project" value="InterPro"/>
</dbReference>
<dbReference type="InterPro" id="IPR017455">
    <property type="entry name" value="Znf_FYVE-rel"/>
</dbReference>
<dbReference type="Proteomes" id="UP001166674">
    <property type="component" value="Unassembled WGS sequence"/>
</dbReference>
<dbReference type="InterPro" id="IPR002014">
    <property type="entry name" value="VHS_dom"/>
</dbReference>
<gene>
    <name evidence="14" type="ORF">SUZIE_197270</name>
</gene>
<evidence type="ECO:0000256" key="7">
    <source>
        <dbReference type="ARBA" id="ARBA00022833"/>
    </source>
</evidence>
<dbReference type="GO" id="GO:0031901">
    <property type="term" value="C:early endosome membrane"/>
    <property type="evidence" value="ECO:0007669"/>
    <property type="project" value="UniProtKB-SubCell"/>
</dbReference>
<keyword evidence="8" id="KW-0967">Endosome</keyword>
<reference evidence="14" key="1">
    <citation type="submission" date="2020-03" db="EMBL/GenBank/DDBJ databases">
        <title>Studies in the Genomics of Life Span.</title>
        <authorList>
            <person name="Glass D."/>
        </authorList>
    </citation>
    <scope>NUCLEOTIDE SEQUENCE</scope>
    <source>
        <strain evidence="14">SUZIE</strain>
        <tissue evidence="14">Muscle</tissue>
    </source>
</reference>
<dbReference type="FunFam" id="3.30.40.10:FF:000028">
    <property type="entry name" value="Putative hepatocyte growth factor-regulated tyrosine kinase substrate"/>
    <property type="match status" value="1"/>
</dbReference>
<comment type="caution">
    <text evidence="14">The sequence shown here is derived from an EMBL/GenBank/DDBJ whole genome shotgun (WGS) entry which is preliminary data.</text>
</comment>
<feature type="compositionally biased region" description="Polar residues" evidence="11">
    <location>
        <begin position="878"/>
        <end position="887"/>
    </location>
</feature>
<evidence type="ECO:0000259" key="13">
    <source>
        <dbReference type="PROSITE" id="PS50179"/>
    </source>
</evidence>
<feature type="compositionally biased region" description="Low complexity" evidence="11">
    <location>
        <begin position="901"/>
        <end position="916"/>
    </location>
</feature>